<comment type="caution">
    <text evidence="1">The sequence shown here is derived from an EMBL/GenBank/DDBJ whole genome shotgun (WGS) entry which is preliminary data.</text>
</comment>
<organism evidence="1 2">
    <name type="scientific">Methanococcoides seepicolus</name>
    <dbReference type="NCBI Taxonomy" id="2828780"/>
    <lineage>
        <taxon>Archaea</taxon>
        <taxon>Methanobacteriati</taxon>
        <taxon>Methanobacteriota</taxon>
        <taxon>Stenosarchaea group</taxon>
        <taxon>Methanomicrobia</taxon>
        <taxon>Methanosarcinales</taxon>
        <taxon>Methanosarcinaceae</taxon>
        <taxon>Methanococcoides</taxon>
    </lineage>
</organism>
<sequence length="313" mass="36936">MDDKNAMIAIDEISLMDMLEPDNAVILGLESLEDKEEEYSQYLGTFEYTIAYYYYERDKKITDREIIKLLTYIKYNLDKKLNYFTHSLGSELIANLVEVIEDKPITVHKFKLAIDYVLTSIDNRSWMSDRQAYLKWICYYSDINTSADDAMYVKQIKRLGKKYDISLEMIESLLVKAKDLEDEDEDEYLDPEQVARIEDFLALNDDERFDYLVENSPENLDIFMSYLFELEEKGEFEIMQKLAKRFSKKFGEMFTLHLKLGDFFFISHPNIARGYYDKALSALEKVDLIPDDLKLEISEDIKNNIKECNKINS</sequence>
<evidence type="ECO:0000313" key="2">
    <source>
        <dbReference type="Proteomes" id="UP001056766"/>
    </source>
</evidence>
<dbReference type="RefSeq" id="WP_250867137.1">
    <property type="nucleotide sequence ID" value="NZ_JAGSOI010000004.1"/>
</dbReference>
<reference evidence="1" key="2">
    <citation type="submission" date="2021-04" db="EMBL/GenBank/DDBJ databases">
        <authorList>
            <person name="Dong X."/>
        </authorList>
    </citation>
    <scope>NUCLEOTIDE SEQUENCE</scope>
    <source>
        <strain evidence="1">LLY</strain>
    </source>
</reference>
<dbReference type="AlphaFoldDB" id="A0A9E4ZCW7"/>
<keyword evidence="2" id="KW-1185">Reference proteome</keyword>
<dbReference type="Proteomes" id="UP001056766">
    <property type="component" value="Unassembled WGS sequence"/>
</dbReference>
<protein>
    <submittedName>
        <fullName evidence="1">Uncharacterized protein</fullName>
    </submittedName>
</protein>
<proteinExistence type="predicted"/>
<reference evidence="1" key="1">
    <citation type="journal article" date="2021" name="mSystems">
        <title>Bacteria and Archaea Synergistically Convert Glycine Betaine to Biogenic Methane in the Formosa Cold Seep of the South China Sea.</title>
        <authorList>
            <person name="Li L."/>
            <person name="Zhang W."/>
            <person name="Zhang S."/>
            <person name="Song L."/>
            <person name="Sun Q."/>
            <person name="Zhang H."/>
            <person name="Xiang H."/>
            <person name="Dong X."/>
        </authorList>
    </citation>
    <scope>NUCLEOTIDE SEQUENCE</scope>
    <source>
        <strain evidence="1">LLY</strain>
    </source>
</reference>
<name>A0A9E4ZCW7_9EURY</name>
<accession>A0A9E4ZCW7</accession>
<evidence type="ECO:0000313" key="1">
    <source>
        <dbReference type="EMBL" id="MCM1985762.1"/>
    </source>
</evidence>
<dbReference type="EMBL" id="JAGSOI010000004">
    <property type="protein sequence ID" value="MCM1985762.1"/>
    <property type="molecule type" value="Genomic_DNA"/>
</dbReference>
<gene>
    <name evidence="1" type="ORF">KDK67_01820</name>
</gene>